<dbReference type="Proteomes" id="UP000198518">
    <property type="component" value="Unassembled WGS sequence"/>
</dbReference>
<dbReference type="RefSeq" id="WP_089667474.1">
    <property type="nucleotide sequence ID" value="NZ_FOJA01000001.1"/>
</dbReference>
<keyword evidence="1" id="KW-0812">Transmembrane</keyword>
<protein>
    <submittedName>
        <fullName evidence="3">Dolichol-phosphate mannosyltransferase</fullName>
    </submittedName>
</protein>
<evidence type="ECO:0000313" key="4">
    <source>
        <dbReference type="Proteomes" id="UP000198518"/>
    </source>
</evidence>
<keyword evidence="1" id="KW-1133">Transmembrane helix</keyword>
<evidence type="ECO:0000313" key="3">
    <source>
        <dbReference type="EMBL" id="SEV91946.1"/>
    </source>
</evidence>
<dbReference type="Gene3D" id="3.90.550.10">
    <property type="entry name" value="Spore Coat Polysaccharide Biosynthesis Protein SpsA, Chain A"/>
    <property type="match status" value="1"/>
</dbReference>
<keyword evidence="3" id="KW-0808">Transferase</keyword>
<dbReference type="PANTHER" id="PTHR48090">
    <property type="entry name" value="UNDECAPRENYL-PHOSPHATE 4-DEOXY-4-FORMAMIDO-L-ARABINOSE TRANSFERASE-RELATED"/>
    <property type="match status" value="1"/>
</dbReference>
<feature type="transmembrane region" description="Helical" evidence="1">
    <location>
        <begin position="264"/>
        <end position="289"/>
    </location>
</feature>
<evidence type="ECO:0000256" key="1">
    <source>
        <dbReference type="SAM" id="Phobius"/>
    </source>
</evidence>
<dbReference type="InterPro" id="IPR050256">
    <property type="entry name" value="Glycosyltransferase_2"/>
</dbReference>
<evidence type="ECO:0000259" key="2">
    <source>
        <dbReference type="Pfam" id="PF00535"/>
    </source>
</evidence>
<organism evidence="3 4">
    <name type="scientific">Halobacterium jilantaiense</name>
    <dbReference type="NCBI Taxonomy" id="355548"/>
    <lineage>
        <taxon>Archaea</taxon>
        <taxon>Methanobacteriati</taxon>
        <taxon>Methanobacteriota</taxon>
        <taxon>Stenosarchaea group</taxon>
        <taxon>Halobacteria</taxon>
        <taxon>Halobacteriales</taxon>
        <taxon>Halobacteriaceae</taxon>
        <taxon>Halobacterium</taxon>
    </lineage>
</organism>
<dbReference type="InterPro" id="IPR029044">
    <property type="entry name" value="Nucleotide-diphossugar_trans"/>
</dbReference>
<dbReference type="Pfam" id="PF00535">
    <property type="entry name" value="Glycos_transf_2"/>
    <property type="match status" value="1"/>
</dbReference>
<keyword evidence="3" id="KW-0328">Glycosyltransferase</keyword>
<dbReference type="CDD" id="cd04179">
    <property type="entry name" value="DPM_DPG-synthase_like"/>
    <property type="match status" value="1"/>
</dbReference>
<dbReference type="InterPro" id="IPR026456">
    <property type="entry name" value="GCTrfase_AglJ"/>
</dbReference>
<keyword evidence="4" id="KW-1185">Reference proteome</keyword>
<dbReference type="AlphaFoldDB" id="A0A1I0MUU1"/>
<name>A0A1I0MUU1_9EURY</name>
<dbReference type="EMBL" id="FOJA01000001">
    <property type="protein sequence ID" value="SEV91946.1"/>
    <property type="molecule type" value="Genomic_DNA"/>
</dbReference>
<sequence>MSEYEDVCALVPTRNEAATIADVVDGLYDVGIGHVLVVDGNSRDDTPQIAEAHGAEVVQQTGDGKGQAVRQGVERIDESYILLLDGDGTNPPEQAPRLLGPLVGGDAEHVVGDRTADMQPGAMSGLNQFGNRLINRAFRRIHGEDYGDILSGYRAFTAESFDRMFLSAEGFGIETEMAVECARHEIPVEVVPTTYRPRPEGSETNLHPISDGARIIVTLYSLAKTSNPLFYFGSIGAGFGAVGTALAVWIGYEWFGRGISHEALTVVAGVVLLLGVQLLIFGVLSDLVVTLHREQTRRIERLNEED</sequence>
<gene>
    <name evidence="3" type="ORF">SAMN04487945_0356</name>
</gene>
<feature type="transmembrane region" description="Helical" evidence="1">
    <location>
        <begin position="229"/>
        <end position="252"/>
    </location>
</feature>
<feature type="domain" description="Glycosyltransferase 2-like" evidence="2">
    <location>
        <begin position="9"/>
        <end position="163"/>
    </location>
</feature>
<dbReference type="NCBIfam" id="TIGR04182">
    <property type="entry name" value="glyco_TIGR04182"/>
    <property type="match status" value="1"/>
</dbReference>
<keyword evidence="1" id="KW-0472">Membrane</keyword>
<reference evidence="3 4" key="1">
    <citation type="submission" date="2016-10" db="EMBL/GenBank/DDBJ databases">
        <authorList>
            <person name="de Groot N.N."/>
        </authorList>
    </citation>
    <scope>NUCLEOTIDE SEQUENCE [LARGE SCALE GENOMIC DNA]</scope>
    <source>
        <strain evidence="3 4">CGMCC 1.5337</strain>
    </source>
</reference>
<dbReference type="SUPFAM" id="SSF53448">
    <property type="entry name" value="Nucleotide-diphospho-sugar transferases"/>
    <property type="match status" value="1"/>
</dbReference>
<dbReference type="STRING" id="355548.SAMN04487945_0356"/>
<dbReference type="GO" id="GO:0016757">
    <property type="term" value="F:glycosyltransferase activity"/>
    <property type="evidence" value="ECO:0007669"/>
    <property type="project" value="UniProtKB-KW"/>
</dbReference>
<dbReference type="InterPro" id="IPR001173">
    <property type="entry name" value="Glyco_trans_2-like"/>
</dbReference>
<dbReference type="PANTHER" id="PTHR48090:SF7">
    <property type="entry name" value="RFBJ PROTEIN"/>
    <property type="match status" value="1"/>
</dbReference>
<accession>A0A1I0MUU1</accession>
<proteinExistence type="predicted"/>
<dbReference type="OrthoDB" id="103472at2157"/>